<dbReference type="EMBL" id="VRYZ01000001">
    <property type="protein sequence ID" value="TXS94532.1"/>
    <property type="molecule type" value="Genomic_DNA"/>
</dbReference>
<feature type="domain" description="UDP-N-acetylglucosamine 2-epimerase" evidence="2">
    <location>
        <begin position="26"/>
        <end position="353"/>
    </location>
</feature>
<dbReference type="InterPro" id="IPR029767">
    <property type="entry name" value="WecB-like"/>
</dbReference>
<dbReference type="SUPFAM" id="SSF53756">
    <property type="entry name" value="UDP-Glycosyltransferase/glycogen phosphorylase"/>
    <property type="match status" value="1"/>
</dbReference>
<reference evidence="3 4" key="1">
    <citation type="submission" date="2019-08" db="EMBL/GenBank/DDBJ databases">
        <title>Parahaliea maris sp. nov., isolated from the surface seawater.</title>
        <authorList>
            <person name="Liu Y."/>
        </authorList>
    </citation>
    <scope>NUCLEOTIDE SEQUENCE [LARGE SCALE GENOMIC DNA]</scope>
    <source>
        <strain evidence="3 4">S2-26</strain>
    </source>
</reference>
<dbReference type="Gene3D" id="3.40.50.2000">
    <property type="entry name" value="Glycogen Phosphorylase B"/>
    <property type="match status" value="2"/>
</dbReference>
<dbReference type="OrthoDB" id="9803238at2"/>
<dbReference type="NCBIfam" id="TIGR00236">
    <property type="entry name" value="wecB"/>
    <property type="match status" value="1"/>
</dbReference>
<evidence type="ECO:0000313" key="3">
    <source>
        <dbReference type="EMBL" id="TXS94532.1"/>
    </source>
</evidence>
<organism evidence="3 4">
    <name type="scientific">Parahaliea aestuarii</name>
    <dbReference type="NCBI Taxonomy" id="1852021"/>
    <lineage>
        <taxon>Bacteria</taxon>
        <taxon>Pseudomonadati</taxon>
        <taxon>Pseudomonadota</taxon>
        <taxon>Gammaproteobacteria</taxon>
        <taxon>Cellvibrionales</taxon>
        <taxon>Halieaceae</taxon>
        <taxon>Parahaliea</taxon>
    </lineage>
</organism>
<dbReference type="InterPro" id="IPR003331">
    <property type="entry name" value="UDP_GlcNAc_Epimerase_2_dom"/>
</dbReference>
<dbReference type="GO" id="GO:0008761">
    <property type="term" value="F:UDP-N-acetylglucosamine 2-epimerase activity"/>
    <property type="evidence" value="ECO:0007669"/>
    <property type="project" value="UniProtKB-EC"/>
</dbReference>
<accession>A0A5C9A3L7</accession>
<dbReference type="Pfam" id="PF02350">
    <property type="entry name" value="Epimerase_2"/>
    <property type="match status" value="1"/>
</dbReference>
<protein>
    <submittedName>
        <fullName evidence="3">UDP-N-acetylglucosamine 2-epimerase (Non-hydrolyzing)</fullName>
        <ecNumber evidence="3">5.1.3.14</ecNumber>
    </submittedName>
</protein>
<evidence type="ECO:0000256" key="1">
    <source>
        <dbReference type="RuleBase" id="RU003513"/>
    </source>
</evidence>
<evidence type="ECO:0000259" key="2">
    <source>
        <dbReference type="Pfam" id="PF02350"/>
    </source>
</evidence>
<sequence>MKVCTVIGARPQFVKASVVTEQFMHAGVEEYIVHTGQHFDKNMSNIFFSELGLRKPWRHLAIGGGSHGQNTGRMIEGIESALLDIMPDWVLVYGDTDSTLAGTIAAVKLHIPVAHVEAGLRSYNRSMPEEINRVLTDHASALLFSPTLAAVENLQREGISGESVLRVGDVMYDVALKYGSQAGESSRILQHLKLLPAHYILATIHRQENTDDLSRLKCILEALSSSSEKIVLPLHPRTKSRIQEFQLSLPDNVMCIEPVGYLDMVMLEKNAAVIVTDSGGVQKEAFFYRVPCITLRAETEWRELVELGWNTVVEPKSVEPITKAIEEAKSRPGNLTARPFGDGNAASLIAKRLACSCN</sequence>
<dbReference type="AlphaFoldDB" id="A0A5C9A3L7"/>
<dbReference type="PANTHER" id="PTHR43174:SF1">
    <property type="entry name" value="UDP-N-ACETYLGLUCOSAMINE 2-EPIMERASE"/>
    <property type="match status" value="1"/>
</dbReference>
<dbReference type="CDD" id="cd03786">
    <property type="entry name" value="GTB_UDP-GlcNAc_2-Epimerase"/>
    <property type="match status" value="1"/>
</dbReference>
<comment type="caution">
    <text evidence="3">The sequence shown here is derived from an EMBL/GenBank/DDBJ whole genome shotgun (WGS) entry which is preliminary data.</text>
</comment>
<dbReference type="EC" id="5.1.3.14" evidence="3"/>
<keyword evidence="1 3" id="KW-0413">Isomerase</keyword>
<dbReference type="Proteomes" id="UP000321933">
    <property type="component" value="Unassembled WGS sequence"/>
</dbReference>
<dbReference type="RefSeq" id="WP_148062385.1">
    <property type="nucleotide sequence ID" value="NZ_VRYZ01000001.1"/>
</dbReference>
<gene>
    <name evidence="3" type="ORF">FVW59_01010</name>
</gene>
<dbReference type="PANTHER" id="PTHR43174">
    <property type="entry name" value="UDP-N-ACETYLGLUCOSAMINE 2-EPIMERASE"/>
    <property type="match status" value="1"/>
</dbReference>
<keyword evidence="4" id="KW-1185">Reference proteome</keyword>
<evidence type="ECO:0000313" key="4">
    <source>
        <dbReference type="Proteomes" id="UP000321933"/>
    </source>
</evidence>
<name>A0A5C9A3L7_9GAMM</name>
<comment type="similarity">
    <text evidence="1">Belongs to the UDP-N-acetylglucosamine 2-epimerase family.</text>
</comment>
<proteinExistence type="inferred from homology"/>